<keyword evidence="1" id="KW-0507">mRNA processing</keyword>
<keyword evidence="3" id="KW-0694">RNA-binding</keyword>
<evidence type="ECO:0000313" key="5">
    <source>
        <dbReference type="EMBL" id="KAF9613698.1"/>
    </source>
</evidence>
<dbReference type="GO" id="GO:0006397">
    <property type="term" value="P:mRNA processing"/>
    <property type="evidence" value="ECO:0007669"/>
    <property type="project" value="UniProtKB-KW"/>
</dbReference>
<keyword evidence="6" id="KW-1185">Reference proteome</keyword>
<protein>
    <recommendedName>
        <fullName evidence="4">RRM domain-containing protein</fullName>
    </recommendedName>
</protein>
<dbReference type="OrthoDB" id="5970at2759"/>
<feature type="domain" description="RRM" evidence="4">
    <location>
        <begin position="2"/>
        <end position="69"/>
    </location>
</feature>
<reference evidence="5 6" key="1">
    <citation type="submission" date="2020-10" db="EMBL/GenBank/DDBJ databases">
        <title>The Coptis chinensis genome and diversification of protoberbering-type alkaloids.</title>
        <authorList>
            <person name="Wang B."/>
            <person name="Shu S."/>
            <person name="Song C."/>
            <person name="Liu Y."/>
        </authorList>
    </citation>
    <scope>NUCLEOTIDE SEQUENCE [LARGE SCALE GENOMIC DNA]</scope>
    <source>
        <strain evidence="5">HL-2020</strain>
        <tissue evidence="5">Leaf</tissue>
    </source>
</reference>
<dbReference type="AlphaFoldDB" id="A0A835IBW3"/>
<dbReference type="SMART" id="SM00360">
    <property type="entry name" value="RRM"/>
    <property type="match status" value="1"/>
</dbReference>
<name>A0A835IBW3_9MAGN</name>
<sequence>MARVYVGSLDARVTEKELEDEFRSYGPLRSIWVAQKPPGYAFIDFDDRRDALDAIREVDGATVLVGVEVPLLAHLHTADRHDIHARCHHILTDIITETDAEAEAYLRHGSKGCTGTTRGLDGLRW</sequence>
<proteinExistence type="predicted"/>
<dbReference type="Pfam" id="PF00076">
    <property type="entry name" value="RRM_1"/>
    <property type="match status" value="1"/>
</dbReference>
<dbReference type="SUPFAM" id="SSF54928">
    <property type="entry name" value="RNA-binding domain, RBD"/>
    <property type="match status" value="1"/>
</dbReference>
<dbReference type="GO" id="GO:0008380">
    <property type="term" value="P:RNA splicing"/>
    <property type="evidence" value="ECO:0007669"/>
    <property type="project" value="UniProtKB-KW"/>
</dbReference>
<comment type="caution">
    <text evidence="5">The sequence shown here is derived from an EMBL/GenBank/DDBJ whole genome shotgun (WGS) entry which is preliminary data.</text>
</comment>
<dbReference type="Gene3D" id="3.30.70.330">
    <property type="match status" value="1"/>
</dbReference>
<dbReference type="PROSITE" id="PS50102">
    <property type="entry name" value="RRM"/>
    <property type="match status" value="1"/>
</dbReference>
<evidence type="ECO:0000259" key="4">
    <source>
        <dbReference type="PROSITE" id="PS50102"/>
    </source>
</evidence>
<evidence type="ECO:0000256" key="3">
    <source>
        <dbReference type="PROSITE-ProRule" id="PRU00176"/>
    </source>
</evidence>
<organism evidence="5 6">
    <name type="scientific">Coptis chinensis</name>
    <dbReference type="NCBI Taxonomy" id="261450"/>
    <lineage>
        <taxon>Eukaryota</taxon>
        <taxon>Viridiplantae</taxon>
        <taxon>Streptophyta</taxon>
        <taxon>Embryophyta</taxon>
        <taxon>Tracheophyta</taxon>
        <taxon>Spermatophyta</taxon>
        <taxon>Magnoliopsida</taxon>
        <taxon>Ranunculales</taxon>
        <taxon>Ranunculaceae</taxon>
        <taxon>Coptidoideae</taxon>
        <taxon>Coptis</taxon>
    </lineage>
</organism>
<gene>
    <name evidence="5" type="ORF">IFM89_010140</name>
</gene>
<keyword evidence="2" id="KW-0508">mRNA splicing</keyword>
<dbReference type="InterPro" id="IPR000504">
    <property type="entry name" value="RRM_dom"/>
</dbReference>
<evidence type="ECO:0000256" key="2">
    <source>
        <dbReference type="ARBA" id="ARBA00023187"/>
    </source>
</evidence>
<dbReference type="EMBL" id="JADFTS010000003">
    <property type="protein sequence ID" value="KAF9613698.1"/>
    <property type="molecule type" value="Genomic_DNA"/>
</dbReference>
<accession>A0A835IBW3</accession>
<dbReference type="GO" id="GO:0003723">
    <property type="term" value="F:RNA binding"/>
    <property type="evidence" value="ECO:0007669"/>
    <property type="project" value="UniProtKB-UniRule"/>
</dbReference>
<dbReference type="InterPro" id="IPR012677">
    <property type="entry name" value="Nucleotide-bd_a/b_plait_sf"/>
</dbReference>
<dbReference type="PANTHER" id="PTHR23147">
    <property type="entry name" value="SERINE/ARGININE RICH SPLICING FACTOR"/>
    <property type="match status" value="1"/>
</dbReference>
<evidence type="ECO:0000256" key="1">
    <source>
        <dbReference type="ARBA" id="ARBA00022664"/>
    </source>
</evidence>
<dbReference type="InterPro" id="IPR050907">
    <property type="entry name" value="SRSF"/>
</dbReference>
<dbReference type="InterPro" id="IPR035979">
    <property type="entry name" value="RBD_domain_sf"/>
</dbReference>
<evidence type="ECO:0000313" key="6">
    <source>
        <dbReference type="Proteomes" id="UP000631114"/>
    </source>
</evidence>
<dbReference type="Proteomes" id="UP000631114">
    <property type="component" value="Unassembled WGS sequence"/>
</dbReference>